<dbReference type="InterPro" id="IPR051414">
    <property type="entry name" value="Adenylate-forming_Reductase"/>
</dbReference>
<keyword evidence="2" id="KW-0597">Phosphoprotein</keyword>
<dbReference type="PANTHER" id="PTHR43439:SF2">
    <property type="entry name" value="ENZYME, PUTATIVE (JCVI)-RELATED"/>
    <property type="match status" value="1"/>
</dbReference>
<dbReference type="EMBL" id="JANIEX010000502">
    <property type="protein sequence ID" value="KAJ3566240.1"/>
    <property type="molecule type" value="Genomic_DNA"/>
</dbReference>
<dbReference type="Gene3D" id="3.40.50.12780">
    <property type="entry name" value="N-terminal domain of ligase-like"/>
    <property type="match status" value="1"/>
</dbReference>
<protein>
    <recommendedName>
        <fullName evidence="3">AMP-dependent synthetase/ligase domain-containing protein</fullName>
    </recommendedName>
</protein>
<gene>
    <name evidence="4" type="ORF">NP233_g7123</name>
</gene>
<evidence type="ECO:0000259" key="3">
    <source>
        <dbReference type="Pfam" id="PF00501"/>
    </source>
</evidence>
<comment type="caution">
    <text evidence="4">The sequence shown here is derived from an EMBL/GenBank/DDBJ whole genome shotgun (WGS) entry which is preliminary data.</text>
</comment>
<proteinExistence type="predicted"/>
<evidence type="ECO:0000313" key="4">
    <source>
        <dbReference type="EMBL" id="KAJ3566240.1"/>
    </source>
</evidence>
<name>A0AAD5VPU4_9AGAR</name>
<keyword evidence="1" id="KW-0596">Phosphopantetheine</keyword>
<reference evidence="4" key="1">
    <citation type="submission" date="2022-07" db="EMBL/GenBank/DDBJ databases">
        <title>Genome Sequence of Leucocoprinus birnbaumii.</title>
        <authorList>
            <person name="Buettner E."/>
        </authorList>
    </citation>
    <scope>NUCLEOTIDE SEQUENCE</scope>
    <source>
        <strain evidence="4">VT141</strain>
    </source>
</reference>
<feature type="domain" description="AMP-dependent synthetase/ligase" evidence="3">
    <location>
        <begin position="74"/>
        <end position="329"/>
    </location>
</feature>
<dbReference type="AlphaFoldDB" id="A0AAD5VPU4"/>
<dbReference type="Pfam" id="PF23562">
    <property type="entry name" value="AMP-binding_C_3"/>
    <property type="match status" value="1"/>
</dbReference>
<organism evidence="4 5">
    <name type="scientific">Leucocoprinus birnbaumii</name>
    <dbReference type="NCBI Taxonomy" id="56174"/>
    <lineage>
        <taxon>Eukaryota</taxon>
        <taxon>Fungi</taxon>
        <taxon>Dikarya</taxon>
        <taxon>Basidiomycota</taxon>
        <taxon>Agaricomycotina</taxon>
        <taxon>Agaricomycetes</taxon>
        <taxon>Agaricomycetidae</taxon>
        <taxon>Agaricales</taxon>
        <taxon>Agaricineae</taxon>
        <taxon>Agaricaceae</taxon>
        <taxon>Leucocoprinus</taxon>
    </lineage>
</organism>
<sequence>MTDVNTFPTLQAAESTTFTRPPFDQSLTVPELYAFHAQHSPNHPLFVYSTDSTGTCRELCYPEVYAAVQRAHDTITYATFLIGVMHAGLTPFPLSTNNSAVDVAHLIRTTELRLLFVSQDAVMQSCALEACAILKSEGIDVHILPMPQFEDMYGQDNLTNRLPVVKNLLDPIVLMIHSSGSTARPKPIPFSSSRFIKWGMLPYYGEIDMGGMVIGLHSSSLFRAIQMVWTTCSGVTIGCFKPASPPIAPTPELYLREIVATNSRVVFCAPMFIEAWSRSPANIDIMRNWSALVYGGAPLADSVGDRLVAAGVNLIPSYGTTEIGCISVFCPKSASADHWGFFKISSHVSAVMLPRSKNDDGEIVEPVVISTEIFSPNVTNTMYQGQPAYATKDLLLRHPTDKDKYRVHGRVDDQFTLSNGANLSTCPSSETQFLQDEHVTAAIVFGGGRLQIGVLIQPIKPFDPEDKEKLSAFRTMIWPTVEKINSAASTYSRISKEMILAINPQKPLEFTPKGTPRRQICLKQYNSEIDALYNAVNL</sequence>
<evidence type="ECO:0000313" key="5">
    <source>
        <dbReference type="Proteomes" id="UP001213000"/>
    </source>
</evidence>
<dbReference type="PANTHER" id="PTHR43439">
    <property type="entry name" value="PHENYLACETATE-COENZYME A LIGASE"/>
    <property type="match status" value="1"/>
</dbReference>
<dbReference type="InterPro" id="IPR000873">
    <property type="entry name" value="AMP-dep_synth/lig_dom"/>
</dbReference>
<keyword evidence="5" id="KW-1185">Reference proteome</keyword>
<evidence type="ECO:0000256" key="2">
    <source>
        <dbReference type="ARBA" id="ARBA00022553"/>
    </source>
</evidence>
<accession>A0AAD5VPU4</accession>
<dbReference type="Pfam" id="PF00501">
    <property type="entry name" value="AMP-binding"/>
    <property type="match status" value="1"/>
</dbReference>
<dbReference type="SUPFAM" id="SSF56801">
    <property type="entry name" value="Acetyl-CoA synthetase-like"/>
    <property type="match status" value="1"/>
</dbReference>
<dbReference type="InterPro" id="IPR042099">
    <property type="entry name" value="ANL_N_sf"/>
</dbReference>
<dbReference type="Proteomes" id="UP001213000">
    <property type="component" value="Unassembled WGS sequence"/>
</dbReference>
<evidence type="ECO:0000256" key="1">
    <source>
        <dbReference type="ARBA" id="ARBA00022450"/>
    </source>
</evidence>